<dbReference type="PROSITE" id="PS50191">
    <property type="entry name" value="CRAL_TRIO"/>
    <property type="match status" value="1"/>
</dbReference>
<feature type="domain" description="CRAL-TRIO" evidence="1">
    <location>
        <begin position="1"/>
        <end position="120"/>
    </location>
</feature>
<dbReference type="AlphaFoldDB" id="A0A7R9Z558"/>
<dbReference type="InterPro" id="IPR001251">
    <property type="entry name" value="CRAL-TRIO_dom"/>
</dbReference>
<evidence type="ECO:0000313" key="2">
    <source>
        <dbReference type="EMBL" id="CAD8305264.1"/>
    </source>
</evidence>
<dbReference type="InterPro" id="IPR036865">
    <property type="entry name" value="CRAL-TRIO_dom_sf"/>
</dbReference>
<proteinExistence type="predicted"/>
<dbReference type="CDD" id="cd00170">
    <property type="entry name" value="SEC14"/>
    <property type="match status" value="1"/>
</dbReference>
<gene>
    <name evidence="2" type="ORF">TDUB1175_LOCUS7324</name>
</gene>
<evidence type="ECO:0000259" key="1">
    <source>
        <dbReference type="PROSITE" id="PS50191"/>
    </source>
</evidence>
<organism evidence="2">
    <name type="scientific">Pseudictyota dubia</name>
    <dbReference type="NCBI Taxonomy" id="2749911"/>
    <lineage>
        <taxon>Eukaryota</taxon>
        <taxon>Sar</taxon>
        <taxon>Stramenopiles</taxon>
        <taxon>Ochrophyta</taxon>
        <taxon>Bacillariophyta</taxon>
        <taxon>Mediophyceae</taxon>
        <taxon>Biddulphiophycidae</taxon>
        <taxon>Eupodiscales</taxon>
        <taxon>Odontellaceae</taxon>
        <taxon>Pseudictyota</taxon>
    </lineage>
</organism>
<dbReference type="SUPFAM" id="SSF52087">
    <property type="entry name" value="CRAL/TRIO domain"/>
    <property type="match status" value="1"/>
</dbReference>
<reference evidence="2" key="1">
    <citation type="submission" date="2021-01" db="EMBL/GenBank/DDBJ databases">
        <authorList>
            <person name="Corre E."/>
            <person name="Pelletier E."/>
            <person name="Niang G."/>
            <person name="Scheremetjew M."/>
            <person name="Finn R."/>
            <person name="Kale V."/>
            <person name="Holt S."/>
            <person name="Cochrane G."/>
            <person name="Meng A."/>
            <person name="Brown T."/>
            <person name="Cohen L."/>
        </authorList>
    </citation>
    <scope>NUCLEOTIDE SEQUENCE</scope>
    <source>
        <strain evidence="2">CCMP147</strain>
    </source>
</reference>
<sequence>MERAVERKSVRKNGVVVLLDYRNVTRSLSDKIGPVRQLVRALFTDYLPLKLRAMHIILGSTPMWKAVLASFFSTFTVLFKKRVVIHAGNADEYIPTLEEKFGIFRDQLPCEFGGEYNIDAWKVWIRGQLETMD</sequence>
<accession>A0A7R9Z558</accession>
<dbReference type="Gene3D" id="3.40.525.10">
    <property type="entry name" value="CRAL-TRIO lipid binding domain"/>
    <property type="match status" value="1"/>
</dbReference>
<name>A0A7R9Z558_9STRA</name>
<dbReference type="Pfam" id="PF00650">
    <property type="entry name" value="CRAL_TRIO"/>
    <property type="match status" value="1"/>
</dbReference>
<dbReference type="EMBL" id="HBED01014807">
    <property type="protein sequence ID" value="CAD8305264.1"/>
    <property type="molecule type" value="Transcribed_RNA"/>
</dbReference>
<protein>
    <recommendedName>
        <fullName evidence="1">CRAL-TRIO domain-containing protein</fullName>
    </recommendedName>
</protein>